<dbReference type="SUPFAM" id="SSF81383">
    <property type="entry name" value="F-box domain"/>
    <property type="match status" value="1"/>
</dbReference>
<evidence type="ECO:0000313" key="4">
    <source>
        <dbReference type="EMBL" id="WVZ61757.1"/>
    </source>
</evidence>
<dbReference type="InterPro" id="IPR053781">
    <property type="entry name" value="F-box_AtFBL13-like"/>
</dbReference>
<dbReference type="InterPro" id="IPR055302">
    <property type="entry name" value="F-box_dom-containing"/>
</dbReference>
<dbReference type="EMBL" id="CP144747">
    <property type="protein sequence ID" value="WVZ61757.1"/>
    <property type="molecule type" value="Genomic_DNA"/>
</dbReference>
<dbReference type="Proteomes" id="UP001341281">
    <property type="component" value="Chromosome 03"/>
</dbReference>
<protein>
    <recommendedName>
        <fullName evidence="6">F-box domain-containing protein</fullName>
    </recommendedName>
</protein>
<dbReference type="Gene3D" id="3.80.10.10">
    <property type="entry name" value="Ribonuclease Inhibitor"/>
    <property type="match status" value="1"/>
</dbReference>
<dbReference type="PANTHER" id="PTHR32141">
    <property type="match status" value="1"/>
</dbReference>
<sequence length="450" mass="50725">MGDTRRMRRRLEEAEQDEGVDLISRLPDALLDEIVSLLPTRDGARTQVLSSRWRHLWRSAPLNFDLEHRPIPVPEVTRILSSHQGPGRRFCHPAYPDHSDRSAAAAALDGWLGCPALAGLQDLVLRWGFMRYDPAPLPVHRVASTLRAAAFDTCDFPDGVTGALRFPVLEQLTLSFATISESSLHALLAGCPVLQSLVLAFNRGFNRLRFVSPCLRSIGVHAGWSRYKLLQLVIEDAPCLERLLFLEDAPDKGLEIAVISAPRLGILGKLSDTSPILKFDTTEFQGSHLVHSVTVLALTNTNLSLDVIINFMRRFPCLEKLYIKASLAGGKNTWRRKYKDLIGTLDIRIKKIVFINYRGGNTSHVNFAKFFLLNARALESMILKLDNANPSRACIETHHRSLLQIKNKASRCAQVEFVYGIYPRWRIYDHVEQAHELSTGDPFVDFRYLI</sequence>
<dbReference type="SUPFAM" id="SSF52047">
    <property type="entry name" value="RNI-like"/>
    <property type="match status" value="1"/>
</dbReference>
<dbReference type="InterPro" id="IPR036047">
    <property type="entry name" value="F-box-like_dom_sf"/>
</dbReference>
<dbReference type="Pfam" id="PF00646">
    <property type="entry name" value="F-box"/>
    <property type="match status" value="1"/>
</dbReference>
<dbReference type="Pfam" id="PF24758">
    <property type="entry name" value="LRR_At5g56370"/>
    <property type="match status" value="1"/>
</dbReference>
<keyword evidence="5" id="KW-1185">Reference proteome</keyword>
<accession>A0AAQ3SXC6</accession>
<evidence type="ECO:0000259" key="2">
    <source>
        <dbReference type="Pfam" id="PF08387"/>
    </source>
</evidence>
<dbReference type="InterPro" id="IPR055411">
    <property type="entry name" value="LRR_FXL15/At3g58940/PEG3-like"/>
</dbReference>
<evidence type="ECO:0000259" key="3">
    <source>
        <dbReference type="Pfam" id="PF24758"/>
    </source>
</evidence>
<name>A0AAQ3SXC6_PASNO</name>
<dbReference type="AlphaFoldDB" id="A0AAQ3SXC6"/>
<dbReference type="InterPro" id="IPR032675">
    <property type="entry name" value="LRR_dom_sf"/>
</dbReference>
<reference evidence="4 5" key="1">
    <citation type="submission" date="2024-02" db="EMBL/GenBank/DDBJ databases">
        <title>High-quality chromosome-scale genome assembly of Pensacola bahiagrass (Paspalum notatum Flugge var. saurae).</title>
        <authorList>
            <person name="Vega J.M."/>
            <person name="Podio M."/>
            <person name="Orjuela J."/>
            <person name="Siena L.A."/>
            <person name="Pessino S.C."/>
            <person name="Combes M.C."/>
            <person name="Mariac C."/>
            <person name="Albertini E."/>
            <person name="Pupilli F."/>
            <person name="Ortiz J.P.A."/>
            <person name="Leblanc O."/>
        </authorList>
    </citation>
    <scope>NUCLEOTIDE SEQUENCE [LARGE SCALE GENOMIC DNA]</scope>
    <source>
        <strain evidence="4">R1</strain>
        <tissue evidence="4">Leaf</tissue>
    </source>
</reference>
<dbReference type="CDD" id="cd22160">
    <property type="entry name" value="F-box_AtFBL13-like"/>
    <property type="match status" value="1"/>
</dbReference>
<dbReference type="InterPro" id="IPR006566">
    <property type="entry name" value="FBD"/>
</dbReference>
<dbReference type="InterPro" id="IPR001810">
    <property type="entry name" value="F-box_dom"/>
</dbReference>
<dbReference type="PANTHER" id="PTHR32141:SF160">
    <property type="entry name" value="F-BOX DOMAIN-CONTAINING PROTEIN"/>
    <property type="match status" value="1"/>
</dbReference>
<evidence type="ECO:0008006" key="6">
    <source>
        <dbReference type="Google" id="ProtNLM"/>
    </source>
</evidence>
<dbReference type="Gene3D" id="1.20.1280.50">
    <property type="match status" value="1"/>
</dbReference>
<feature type="domain" description="F-box" evidence="1">
    <location>
        <begin position="23"/>
        <end position="64"/>
    </location>
</feature>
<proteinExistence type="predicted"/>
<evidence type="ECO:0000313" key="5">
    <source>
        <dbReference type="Proteomes" id="UP001341281"/>
    </source>
</evidence>
<organism evidence="4 5">
    <name type="scientific">Paspalum notatum var. saurae</name>
    <dbReference type="NCBI Taxonomy" id="547442"/>
    <lineage>
        <taxon>Eukaryota</taxon>
        <taxon>Viridiplantae</taxon>
        <taxon>Streptophyta</taxon>
        <taxon>Embryophyta</taxon>
        <taxon>Tracheophyta</taxon>
        <taxon>Spermatophyta</taxon>
        <taxon>Magnoliopsida</taxon>
        <taxon>Liliopsida</taxon>
        <taxon>Poales</taxon>
        <taxon>Poaceae</taxon>
        <taxon>PACMAD clade</taxon>
        <taxon>Panicoideae</taxon>
        <taxon>Andropogonodae</taxon>
        <taxon>Paspaleae</taxon>
        <taxon>Paspalinae</taxon>
        <taxon>Paspalum</taxon>
    </lineage>
</organism>
<feature type="domain" description="FBD" evidence="2">
    <location>
        <begin position="345"/>
        <end position="383"/>
    </location>
</feature>
<gene>
    <name evidence="4" type="ORF">U9M48_011578</name>
</gene>
<dbReference type="Pfam" id="PF08387">
    <property type="entry name" value="FBD"/>
    <property type="match status" value="1"/>
</dbReference>
<evidence type="ECO:0000259" key="1">
    <source>
        <dbReference type="Pfam" id="PF00646"/>
    </source>
</evidence>
<feature type="domain" description="F-box/LRR-repeat protein 15/At3g58940/PEG3-like LRR" evidence="3">
    <location>
        <begin position="108"/>
        <end position="323"/>
    </location>
</feature>